<dbReference type="AlphaFoldDB" id="F8MAH1"/>
<dbReference type="RefSeq" id="XP_009847456.1">
    <property type="nucleotide sequence ID" value="XM_009849154.1"/>
</dbReference>
<proteinExistence type="predicted"/>
<keyword evidence="3" id="KW-1185">Reference proteome</keyword>
<feature type="compositionally biased region" description="Basic and acidic residues" evidence="1">
    <location>
        <begin position="117"/>
        <end position="126"/>
    </location>
</feature>
<dbReference type="EMBL" id="GL891302">
    <property type="protein sequence ID" value="EGO60092.1"/>
    <property type="molecule type" value="Genomic_DNA"/>
</dbReference>
<gene>
    <name evidence="2" type="ORF">NEUTE1DRAFT_106752</name>
</gene>
<feature type="region of interest" description="Disordered" evidence="1">
    <location>
        <begin position="102"/>
        <end position="126"/>
    </location>
</feature>
<evidence type="ECO:0000313" key="2">
    <source>
        <dbReference type="EMBL" id="EGO60092.1"/>
    </source>
</evidence>
<evidence type="ECO:0000256" key="1">
    <source>
        <dbReference type="SAM" id="MobiDB-lite"/>
    </source>
</evidence>
<reference evidence="3" key="1">
    <citation type="journal article" date="2011" name="Genetics">
        <title>Massive changes in genome architecture accompany the transition to self-fertility in the filamentous fungus Neurospora tetrasperma.</title>
        <authorList>
            <person name="Ellison C.E."/>
            <person name="Stajich J.E."/>
            <person name="Jacobson D.J."/>
            <person name="Natvig D.O."/>
            <person name="Lapidus A."/>
            <person name="Foster B."/>
            <person name="Aerts A."/>
            <person name="Riley R."/>
            <person name="Lindquist E.A."/>
            <person name="Grigoriev I.V."/>
            <person name="Taylor J.W."/>
        </authorList>
    </citation>
    <scope>NUCLEOTIDE SEQUENCE [LARGE SCALE GENOMIC DNA]</scope>
    <source>
        <strain evidence="3">FGSC 2508 / P0657</strain>
    </source>
</reference>
<dbReference type="GeneID" id="20822292"/>
<accession>F8MAH1</accession>
<sequence length="329" mass="36927">MSMSKVMSNDRAAEKLSHILLNYHSGKGWEKELADVLQAFAVKYHELSPEVLLGTTGFDNSDDHPSTLWHKFFVKSLQNMLKELPANVDKLKEAVDALEYKEEAAANEPPPSNKRRRVEDNENGRSVRTLEAEKLVKGGSCRQLKATCLDYLSPGVGTLTPVLKRDAIFPLYLKLSTMSNHYHTASTIEAKFDVIFLSPAQTTSPTVIRLAAISLLVNMSQPQPRVFTREQAIESLAEILIKDRLPTDPKWKRALSDVLKDFAARYCELSLKGWDGRLDLDMQLHKDAPSQYWHVYFVQSLCKMLKYSPASTETAASAAAVIDLDESDN</sequence>
<dbReference type="KEGG" id="nte:NEUTE1DRAFT106752"/>
<dbReference type="Proteomes" id="UP000008065">
    <property type="component" value="Unassembled WGS sequence"/>
</dbReference>
<dbReference type="HOGENOM" id="CLU_844933_0_0_1"/>
<name>F8MAH1_NEUT8</name>
<dbReference type="VEuPathDB" id="FungiDB:NEUTE1DRAFT_106752"/>
<dbReference type="OrthoDB" id="10398097at2759"/>
<evidence type="ECO:0000313" key="3">
    <source>
        <dbReference type="Proteomes" id="UP000008065"/>
    </source>
</evidence>
<protein>
    <submittedName>
        <fullName evidence="2">Uncharacterized protein</fullName>
    </submittedName>
</protein>
<organism evidence="2 3">
    <name type="scientific">Neurospora tetrasperma (strain FGSC 2508 / ATCC MYA-4615 / P0657)</name>
    <dbReference type="NCBI Taxonomy" id="510951"/>
    <lineage>
        <taxon>Eukaryota</taxon>
        <taxon>Fungi</taxon>
        <taxon>Dikarya</taxon>
        <taxon>Ascomycota</taxon>
        <taxon>Pezizomycotina</taxon>
        <taxon>Sordariomycetes</taxon>
        <taxon>Sordariomycetidae</taxon>
        <taxon>Sordariales</taxon>
        <taxon>Sordariaceae</taxon>
        <taxon>Neurospora</taxon>
    </lineage>
</organism>